<protein>
    <submittedName>
        <fullName evidence="5">Uncharacterized protein LOC117675915</fullName>
    </submittedName>
</protein>
<evidence type="ECO:0000313" key="4">
    <source>
        <dbReference type="Proteomes" id="UP001652622"/>
    </source>
</evidence>
<keyword evidence="2" id="KW-0812">Transmembrane</keyword>
<reference evidence="5" key="1">
    <citation type="submission" date="2025-08" db="UniProtKB">
        <authorList>
            <consortium name="RefSeq"/>
        </authorList>
    </citation>
    <scope>IDENTIFICATION</scope>
    <source>
        <tissue evidence="5">Blood</tissue>
    </source>
</reference>
<sequence length="371" mass="39412">MCSRGKLRATAPVALALMNRSCSMTPSNAQTAWTPPGNLPYTKQQLPLCSREDTGWRPACERDQPSLGSGLAEEFSQFPTNPPGCTAGEGRREPYGKPLLDDPMQCPGRSDASGESSLHRAEISPPDPGTAGADDPGAKDTSRSWPLLSGVLVGEISRSLTKGSKDAGLVPVQAEQCHTWIQGQVTPVETFLCPIESNHPADIFCCGTCTASYCCSSPKDRLDQTSCSRVTEETEDQGAGETSPEDLSTIKNIGLVLIIIGATCLCIWIAFVIFHFRDRTEMIMLDNEHPEMVLELPAPAPVDPPMPGPPPAASGNPDPASLGLEESQRSSELPMAVAGGSGSPMDEETISPAVLLEGNLEVQPEEEETAL</sequence>
<name>A0A6P9D5B7_PANGU</name>
<keyword evidence="2" id="KW-1133">Transmembrane helix</keyword>
<keyword evidence="4" id="KW-1185">Reference proteome</keyword>
<dbReference type="InterPro" id="IPR053891">
    <property type="entry name" value="Shisa_N"/>
</dbReference>
<dbReference type="Proteomes" id="UP001652622">
    <property type="component" value="Unplaced"/>
</dbReference>
<evidence type="ECO:0000256" key="1">
    <source>
        <dbReference type="SAM" id="MobiDB-lite"/>
    </source>
</evidence>
<feature type="domain" description="Shisa N-terminal" evidence="3">
    <location>
        <begin position="175"/>
        <end position="228"/>
    </location>
</feature>
<organism evidence="4 5">
    <name type="scientific">Pantherophis guttatus</name>
    <name type="common">Corn snake</name>
    <name type="synonym">Elaphe guttata</name>
    <dbReference type="NCBI Taxonomy" id="94885"/>
    <lineage>
        <taxon>Eukaryota</taxon>
        <taxon>Metazoa</taxon>
        <taxon>Chordata</taxon>
        <taxon>Craniata</taxon>
        <taxon>Vertebrata</taxon>
        <taxon>Euteleostomi</taxon>
        <taxon>Lepidosauria</taxon>
        <taxon>Squamata</taxon>
        <taxon>Bifurcata</taxon>
        <taxon>Unidentata</taxon>
        <taxon>Episquamata</taxon>
        <taxon>Toxicofera</taxon>
        <taxon>Serpentes</taxon>
        <taxon>Colubroidea</taxon>
        <taxon>Colubridae</taxon>
        <taxon>Colubrinae</taxon>
        <taxon>Pantherophis</taxon>
    </lineage>
</organism>
<proteinExistence type="predicted"/>
<dbReference type="KEGG" id="pgut:117675915"/>
<keyword evidence="2" id="KW-0472">Membrane</keyword>
<evidence type="ECO:0000259" key="3">
    <source>
        <dbReference type="Pfam" id="PF13908"/>
    </source>
</evidence>
<dbReference type="InParanoid" id="A0A6P9D5B7"/>
<dbReference type="GeneID" id="117675915"/>
<dbReference type="RefSeq" id="XP_034290862.2">
    <property type="nucleotide sequence ID" value="XM_034434971.2"/>
</dbReference>
<dbReference type="Pfam" id="PF13908">
    <property type="entry name" value="Shisa_N"/>
    <property type="match status" value="1"/>
</dbReference>
<accession>A0A6P9D5B7</accession>
<feature type="region of interest" description="Disordered" evidence="1">
    <location>
        <begin position="54"/>
        <end position="144"/>
    </location>
</feature>
<feature type="compositionally biased region" description="Pro residues" evidence="1">
    <location>
        <begin position="298"/>
        <end position="312"/>
    </location>
</feature>
<evidence type="ECO:0000313" key="5">
    <source>
        <dbReference type="RefSeq" id="XP_034290862.2"/>
    </source>
</evidence>
<feature type="region of interest" description="Disordered" evidence="1">
    <location>
        <begin position="298"/>
        <end position="371"/>
    </location>
</feature>
<feature type="compositionally biased region" description="Basic and acidic residues" evidence="1">
    <location>
        <begin position="54"/>
        <end position="64"/>
    </location>
</feature>
<evidence type="ECO:0000256" key="2">
    <source>
        <dbReference type="SAM" id="Phobius"/>
    </source>
</evidence>
<dbReference type="AlphaFoldDB" id="A0A6P9D5B7"/>
<gene>
    <name evidence="5" type="primary">LOC117675915</name>
</gene>
<feature type="transmembrane region" description="Helical" evidence="2">
    <location>
        <begin position="253"/>
        <end position="274"/>
    </location>
</feature>